<sequence>MAVYFVTGKLGSGKTLAAVGKIKDKLIEGRPVATNLDLRLNKLVGPKAKKTVVYRLPDKPTVHDMKAIGSGNETYEEEKNGLIVLDECGTWFNSRDWQDKDRRPLIDWLLHARKLGWDIIFIIQDVSMIDKQARKSVGEHVVYCRRLDRLKVPFIDSLYRFVFSKDMPKAKAHLGIVKYGDLPNSLTVDRWWYMARDLYPAYDTKQAFTDDYPHGIYQVLPPWYTHGRYAVKKDLRFYMRMTRIYLKRFSKVVVLAGGIVAGAAIASVMQPEPVPQPEPTDTGQTSGATEQQPDQDKPETSIAEAFDQDDKPQTLEQKFDGFVISGVAQEADGTPIYVLLSNGEKKYNLDNLRAAGHVVRMVSRCELLIMDQAREQSVRLHTSYCPPSDPPETPPRMSEEQLKKYWLSERMAERDAAP</sequence>
<dbReference type="Gene3D" id="3.40.50.300">
    <property type="entry name" value="P-loop containing nucleotide triphosphate hydrolases"/>
    <property type="match status" value="1"/>
</dbReference>
<evidence type="ECO:0000256" key="1">
    <source>
        <dbReference type="SAM" id="MobiDB-lite"/>
    </source>
</evidence>
<dbReference type="RefSeq" id="WP_091704156.1">
    <property type="nucleotide sequence ID" value="NZ_BMYN01000012.1"/>
</dbReference>
<protein>
    <submittedName>
        <fullName evidence="3">Zonular occludens toxin (Zot)</fullName>
    </submittedName>
</protein>
<feature type="domain" description="Zona occludens toxin N-terminal" evidence="2">
    <location>
        <begin position="2"/>
        <end position="154"/>
    </location>
</feature>
<dbReference type="OrthoDB" id="6399054at2"/>
<dbReference type="InterPro" id="IPR027417">
    <property type="entry name" value="P-loop_NTPase"/>
</dbReference>
<proteinExistence type="predicted"/>
<dbReference type="Pfam" id="PF05707">
    <property type="entry name" value="Zot"/>
    <property type="match status" value="1"/>
</dbReference>
<dbReference type="EMBL" id="FOSC01000006">
    <property type="protein sequence ID" value="SFJ82373.1"/>
    <property type="molecule type" value="Genomic_DNA"/>
</dbReference>
<evidence type="ECO:0000313" key="4">
    <source>
        <dbReference type="Proteomes" id="UP000199445"/>
    </source>
</evidence>
<evidence type="ECO:0000313" key="3">
    <source>
        <dbReference type="EMBL" id="SFJ82373.1"/>
    </source>
</evidence>
<dbReference type="InterPro" id="IPR008900">
    <property type="entry name" value="Zot_N"/>
</dbReference>
<feature type="region of interest" description="Disordered" evidence="1">
    <location>
        <begin position="270"/>
        <end position="299"/>
    </location>
</feature>
<feature type="region of interest" description="Disordered" evidence="1">
    <location>
        <begin position="381"/>
        <end position="400"/>
    </location>
</feature>
<gene>
    <name evidence="3" type="ORF">SAMN05216429_106127</name>
</gene>
<keyword evidence="4" id="KW-1185">Reference proteome</keyword>
<accession>A0A1I3UI56</accession>
<organism evidence="3 4">
    <name type="scientific">Marinobacter persicus</name>
    <dbReference type="NCBI Taxonomy" id="930118"/>
    <lineage>
        <taxon>Bacteria</taxon>
        <taxon>Pseudomonadati</taxon>
        <taxon>Pseudomonadota</taxon>
        <taxon>Gammaproteobacteria</taxon>
        <taxon>Pseudomonadales</taxon>
        <taxon>Marinobacteraceae</taxon>
        <taxon>Marinobacter</taxon>
    </lineage>
</organism>
<feature type="compositionally biased region" description="Polar residues" evidence="1">
    <location>
        <begin position="281"/>
        <end position="292"/>
    </location>
</feature>
<name>A0A1I3UI56_9GAMM</name>
<reference evidence="3 4" key="1">
    <citation type="submission" date="2016-10" db="EMBL/GenBank/DDBJ databases">
        <authorList>
            <person name="de Groot N.N."/>
        </authorList>
    </citation>
    <scope>NUCLEOTIDE SEQUENCE [LARGE SCALE GENOMIC DNA]</scope>
    <source>
        <strain evidence="3 4">IBRC-M 10445</strain>
    </source>
</reference>
<evidence type="ECO:0000259" key="2">
    <source>
        <dbReference type="Pfam" id="PF05707"/>
    </source>
</evidence>
<dbReference type="AlphaFoldDB" id="A0A1I3UI56"/>
<dbReference type="Proteomes" id="UP000199445">
    <property type="component" value="Unassembled WGS sequence"/>
</dbReference>